<dbReference type="InterPro" id="IPR038721">
    <property type="entry name" value="IS701-like_DDE_dom"/>
</dbReference>
<name>A0A4D4MAH9_STRAX</name>
<dbReference type="AlphaFoldDB" id="A0A4D4MAH9"/>
<dbReference type="InterPro" id="IPR012337">
    <property type="entry name" value="RNaseH-like_sf"/>
</dbReference>
<evidence type="ECO:0000313" key="3">
    <source>
        <dbReference type="EMBL" id="GDY70812.1"/>
    </source>
</evidence>
<dbReference type="SUPFAM" id="SSF53098">
    <property type="entry name" value="Ribonuclease H-like"/>
    <property type="match status" value="1"/>
</dbReference>
<dbReference type="InterPro" id="IPR039365">
    <property type="entry name" value="IS701-like"/>
</dbReference>
<dbReference type="Proteomes" id="UP000299211">
    <property type="component" value="Unassembled WGS sequence"/>
</dbReference>
<evidence type="ECO:0000313" key="4">
    <source>
        <dbReference type="Proteomes" id="UP000299211"/>
    </source>
</evidence>
<dbReference type="PANTHER" id="PTHR33627">
    <property type="entry name" value="TRANSPOSASE"/>
    <property type="match status" value="1"/>
</dbReference>
<organism evidence="2 5">
    <name type="scientific">Streptomyces avermitilis</name>
    <dbReference type="NCBI Taxonomy" id="33903"/>
    <lineage>
        <taxon>Bacteria</taxon>
        <taxon>Bacillati</taxon>
        <taxon>Actinomycetota</taxon>
        <taxon>Actinomycetes</taxon>
        <taxon>Kitasatosporales</taxon>
        <taxon>Streptomycetaceae</taxon>
        <taxon>Streptomyces</taxon>
    </lineage>
</organism>
<evidence type="ECO:0000259" key="1">
    <source>
        <dbReference type="Pfam" id="PF13546"/>
    </source>
</evidence>
<reference evidence="3 4" key="1">
    <citation type="submission" date="2019-04" db="EMBL/GenBank/DDBJ databases">
        <title>Draft genome sequences of Streptomyces avermitilis ATCC 31267.</title>
        <authorList>
            <person name="Komaki H."/>
            <person name="Tamura T."/>
            <person name="Hosoyama A."/>
        </authorList>
    </citation>
    <scope>NUCLEOTIDE SEQUENCE [LARGE SCALE GENOMIC DNA]</scope>
    <source>
        <strain evidence="3 4">ATCC 31267</strain>
    </source>
</reference>
<evidence type="ECO:0000313" key="2">
    <source>
        <dbReference type="EMBL" id="GDY68804.1"/>
    </source>
</evidence>
<evidence type="ECO:0000313" key="5">
    <source>
        <dbReference type="Proteomes" id="UP000302139"/>
    </source>
</evidence>
<comment type="caution">
    <text evidence="2">The sequence shown here is derived from an EMBL/GenBank/DDBJ whole genome shotgun (WGS) entry which is preliminary data.</text>
</comment>
<dbReference type="NCBIfam" id="NF033540">
    <property type="entry name" value="transpos_IS701"/>
    <property type="match status" value="1"/>
</dbReference>
<dbReference type="Proteomes" id="UP000302139">
    <property type="component" value="Unassembled WGS sequence"/>
</dbReference>
<accession>A0A4D4MAH9</accession>
<dbReference type="Pfam" id="PF13546">
    <property type="entry name" value="DDE_5"/>
    <property type="match status" value="1"/>
</dbReference>
<protein>
    <submittedName>
        <fullName evidence="2">DDE transposase</fullName>
    </submittedName>
</protein>
<dbReference type="EMBL" id="BJHX01000001">
    <property type="protein sequence ID" value="GDY68804.1"/>
    <property type="molecule type" value="Genomic_DNA"/>
</dbReference>
<sequence length="421" mass="46613">MTPEEMASVREDLEAFAAELFDGFFRADQRRWGQAYVRGLLLEGRRKSVEPMAARLGEDGNRQALAHFITSSPWDPAHVRARLAWRMQDAIGAEALIVDDTGFVKDGDASACVSRQYTGTAGNVTKCQVGVSLHLARDHASAAVNWRLFLPASWDPMSSEADPDKVACRTRCGVPDRVGHVEKWQLALDMIDETRSWGIDIPLVVADAGYGDATAFRHGLEERKLPYAVGISSRHTAHPADARPVQPACAGSGRPPAMQYPEPAQTMKDLVTAAGRAAARAVSWREGSRPGKSVSGFKRMHSRFVALRVRPAARGVRQSTDGPELPERWLLAEWPATEPEPVQFWLSNLPSGMPLATLVRLAKLRWRIEHDYREMKQALGLAHFEGRTWNGWHHHVTLVSAAHAFCTLQRLAQDPKDAAEE</sequence>
<reference evidence="2 5" key="2">
    <citation type="submission" date="2019-04" db="EMBL/GenBank/DDBJ databases">
        <title>Draft genome sequences of Streptomyces avermitilis NBRC 14893.</title>
        <authorList>
            <person name="Komaki H."/>
            <person name="Tamura T."/>
            <person name="Hosoyama A."/>
        </authorList>
    </citation>
    <scope>NUCLEOTIDE SEQUENCE [LARGE SCALE GENOMIC DNA]</scope>
    <source>
        <strain evidence="2 5">NBRC 14893</strain>
    </source>
</reference>
<gene>
    <name evidence="2" type="ORF">SAV14893_081970</name>
    <name evidence="3" type="ORF">SAV31267_002970</name>
</gene>
<dbReference type="PANTHER" id="PTHR33627:SF1">
    <property type="entry name" value="TRANSPOSASE"/>
    <property type="match status" value="1"/>
</dbReference>
<proteinExistence type="predicted"/>
<feature type="domain" description="Transposase IS701-like DDE" evidence="1">
    <location>
        <begin position="19"/>
        <end position="290"/>
    </location>
</feature>
<dbReference type="EMBL" id="BJHY01000001">
    <property type="protein sequence ID" value="GDY70812.1"/>
    <property type="molecule type" value="Genomic_DNA"/>
</dbReference>